<keyword evidence="2" id="KW-1185">Reference proteome</keyword>
<evidence type="ECO:0000313" key="1">
    <source>
        <dbReference type="EMBL" id="MBH5329322.1"/>
    </source>
</evidence>
<gene>
    <name evidence="1" type="ORF">H9Q10_06520</name>
</gene>
<accession>A0ABS0NAL4</accession>
<evidence type="ECO:0000313" key="2">
    <source>
        <dbReference type="Proteomes" id="UP000768471"/>
    </source>
</evidence>
<protein>
    <recommendedName>
        <fullName evidence="3">PIN domain-containing protein</fullName>
    </recommendedName>
</protein>
<comment type="caution">
    <text evidence="1">The sequence shown here is derived from an EMBL/GenBank/DDBJ whole genome shotgun (WGS) entry which is preliminary data.</text>
</comment>
<dbReference type="RefSeq" id="WP_197903156.1">
    <property type="nucleotide sequence ID" value="NZ_JACSGR010000004.1"/>
</dbReference>
<evidence type="ECO:0008006" key="3">
    <source>
        <dbReference type="Google" id="ProtNLM"/>
    </source>
</evidence>
<sequence length="184" mass="20627">MNRPAEQEHKMTALAHQISQIPTPQPRTELQRWYLAVDGNQHRADLQSNAPQGKNFMLCEALLPQIRTLACLIAAERHDFGRPSPDVFTEEADWFAARILVLGVRVFHLDITLIPMLQTANRRAAAYARKHNLPFTPAQMRMSLHATRAHGGLILENARFADADLGIIGNSLQLSHTLPDIVSK</sequence>
<dbReference type="Proteomes" id="UP000768471">
    <property type="component" value="Unassembled WGS sequence"/>
</dbReference>
<dbReference type="EMBL" id="JACSGR010000004">
    <property type="protein sequence ID" value="MBH5329322.1"/>
    <property type="molecule type" value="Genomic_DNA"/>
</dbReference>
<proteinExistence type="predicted"/>
<organism evidence="1 2">
    <name type="scientific">Eikenella glucosivorans</name>
    <dbReference type="NCBI Taxonomy" id="2766967"/>
    <lineage>
        <taxon>Bacteria</taxon>
        <taxon>Pseudomonadati</taxon>
        <taxon>Pseudomonadota</taxon>
        <taxon>Betaproteobacteria</taxon>
        <taxon>Neisseriales</taxon>
        <taxon>Neisseriaceae</taxon>
        <taxon>Eikenella</taxon>
    </lineage>
</organism>
<reference evidence="1 2" key="1">
    <citation type="submission" date="2020-09" db="EMBL/GenBank/DDBJ databases">
        <title>Eikenella S3660 sp. nov., isolated from a throat swab.</title>
        <authorList>
            <person name="Buhl M."/>
        </authorList>
    </citation>
    <scope>NUCLEOTIDE SEQUENCE [LARGE SCALE GENOMIC DNA]</scope>
    <source>
        <strain evidence="1 2">S3360</strain>
    </source>
</reference>
<name>A0ABS0NAL4_9NEIS</name>